<evidence type="ECO:0000313" key="1">
    <source>
        <dbReference type="EMBL" id="KAI0035620.1"/>
    </source>
</evidence>
<sequence>MLFFSRPYRSSRHYNYEYTSGPSTSQHHRHRGVFSRKDPDRVAGGYKAALSNPNTSHQGRRRAKWELRRMGRGSEAHVPFMTKVRRVFGIRSTPRNRRSLATTTRTHRSRQFTSHY</sequence>
<dbReference type="EMBL" id="MU273481">
    <property type="protein sequence ID" value="KAI0035620.1"/>
    <property type="molecule type" value="Genomic_DNA"/>
</dbReference>
<protein>
    <submittedName>
        <fullName evidence="1">Uncharacterized protein</fullName>
    </submittedName>
</protein>
<evidence type="ECO:0000313" key="2">
    <source>
        <dbReference type="Proteomes" id="UP000814128"/>
    </source>
</evidence>
<keyword evidence="2" id="KW-1185">Reference proteome</keyword>
<accession>A0ACB8QV23</accession>
<comment type="caution">
    <text evidence="1">The sequence shown here is derived from an EMBL/GenBank/DDBJ whole genome shotgun (WGS) entry which is preliminary data.</text>
</comment>
<gene>
    <name evidence="1" type="ORF">K488DRAFT_42887</name>
</gene>
<reference evidence="1" key="2">
    <citation type="journal article" date="2022" name="New Phytol.">
        <title>Evolutionary transition to the ectomycorrhizal habit in the genomes of a hyperdiverse lineage of mushroom-forming fungi.</title>
        <authorList>
            <person name="Looney B."/>
            <person name="Miyauchi S."/>
            <person name="Morin E."/>
            <person name="Drula E."/>
            <person name="Courty P.E."/>
            <person name="Kohler A."/>
            <person name="Kuo A."/>
            <person name="LaButti K."/>
            <person name="Pangilinan J."/>
            <person name="Lipzen A."/>
            <person name="Riley R."/>
            <person name="Andreopoulos W."/>
            <person name="He G."/>
            <person name="Johnson J."/>
            <person name="Nolan M."/>
            <person name="Tritt A."/>
            <person name="Barry K.W."/>
            <person name="Grigoriev I.V."/>
            <person name="Nagy L.G."/>
            <person name="Hibbett D."/>
            <person name="Henrissat B."/>
            <person name="Matheny P.B."/>
            <person name="Labbe J."/>
            <person name="Martin F.M."/>
        </authorList>
    </citation>
    <scope>NUCLEOTIDE SEQUENCE</scope>
    <source>
        <strain evidence="1">EC-137</strain>
    </source>
</reference>
<reference evidence="1" key="1">
    <citation type="submission" date="2021-02" db="EMBL/GenBank/DDBJ databases">
        <authorList>
            <consortium name="DOE Joint Genome Institute"/>
            <person name="Ahrendt S."/>
            <person name="Looney B.P."/>
            <person name="Miyauchi S."/>
            <person name="Morin E."/>
            <person name="Drula E."/>
            <person name="Courty P.E."/>
            <person name="Chicoki N."/>
            <person name="Fauchery L."/>
            <person name="Kohler A."/>
            <person name="Kuo A."/>
            <person name="Labutti K."/>
            <person name="Pangilinan J."/>
            <person name="Lipzen A."/>
            <person name="Riley R."/>
            <person name="Andreopoulos W."/>
            <person name="He G."/>
            <person name="Johnson J."/>
            <person name="Barry K.W."/>
            <person name="Grigoriev I.V."/>
            <person name="Nagy L."/>
            <person name="Hibbett D."/>
            <person name="Henrissat B."/>
            <person name="Matheny P.B."/>
            <person name="Labbe J."/>
            <person name="Martin F."/>
        </authorList>
    </citation>
    <scope>NUCLEOTIDE SEQUENCE</scope>
    <source>
        <strain evidence="1">EC-137</strain>
    </source>
</reference>
<name>A0ACB8QV23_9AGAM</name>
<dbReference type="Proteomes" id="UP000814128">
    <property type="component" value="Unassembled WGS sequence"/>
</dbReference>
<organism evidence="1 2">
    <name type="scientific">Vararia minispora EC-137</name>
    <dbReference type="NCBI Taxonomy" id="1314806"/>
    <lineage>
        <taxon>Eukaryota</taxon>
        <taxon>Fungi</taxon>
        <taxon>Dikarya</taxon>
        <taxon>Basidiomycota</taxon>
        <taxon>Agaricomycotina</taxon>
        <taxon>Agaricomycetes</taxon>
        <taxon>Russulales</taxon>
        <taxon>Lachnocladiaceae</taxon>
        <taxon>Vararia</taxon>
    </lineage>
</organism>
<proteinExistence type="predicted"/>